<dbReference type="InterPro" id="IPR009081">
    <property type="entry name" value="PP-bd_ACP"/>
</dbReference>
<dbReference type="PROSITE" id="PS00455">
    <property type="entry name" value="AMP_BINDING"/>
    <property type="match status" value="1"/>
</dbReference>
<dbReference type="Pfam" id="PF07993">
    <property type="entry name" value="NAD_binding_4"/>
    <property type="match status" value="1"/>
</dbReference>
<dbReference type="InterPro" id="IPR020845">
    <property type="entry name" value="AMP-binding_CS"/>
</dbReference>
<evidence type="ECO:0000256" key="2">
    <source>
        <dbReference type="ARBA" id="ARBA00022553"/>
    </source>
</evidence>
<dbReference type="InterPro" id="IPR036736">
    <property type="entry name" value="ACP-like_sf"/>
</dbReference>
<dbReference type="PROSITE" id="PS00012">
    <property type="entry name" value="PHOSPHOPANTETHEINE"/>
    <property type="match status" value="1"/>
</dbReference>
<reference evidence="4 5" key="1">
    <citation type="journal article" date="2020" name="Genomics">
        <title>Complete, high-quality genomes from long-read metagenomic sequencing of two wolf lichen thalli reveals enigmatic genome architecture.</title>
        <authorList>
            <person name="McKenzie S.K."/>
            <person name="Walston R.F."/>
            <person name="Allen J.L."/>
        </authorList>
    </citation>
    <scope>NUCLEOTIDE SEQUENCE [LARGE SCALE GENOMIC DNA]</scope>
    <source>
        <strain evidence="4">WasteWater1</strain>
    </source>
</reference>
<dbReference type="EMBL" id="JACCJB010000002">
    <property type="protein sequence ID" value="KAF6230421.1"/>
    <property type="molecule type" value="Genomic_DNA"/>
</dbReference>
<protein>
    <recommendedName>
        <fullName evidence="3">Carrier domain-containing protein</fullName>
    </recommendedName>
</protein>
<dbReference type="Pfam" id="PF00501">
    <property type="entry name" value="AMP-binding"/>
    <property type="match status" value="1"/>
</dbReference>
<evidence type="ECO:0000256" key="1">
    <source>
        <dbReference type="ARBA" id="ARBA00022450"/>
    </source>
</evidence>
<dbReference type="InterPro" id="IPR042099">
    <property type="entry name" value="ANL_N_sf"/>
</dbReference>
<accession>A0A8H6FKW7</accession>
<dbReference type="InterPro" id="IPR013120">
    <property type="entry name" value="FAR_NAD-bd"/>
</dbReference>
<dbReference type="Proteomes" id="UP000593566">
    <property type="component" value="Unassembled WGS sequence"/>
</dbReference>
<dbReference type="PANTHER" id="PTHR43439">
    <property type="entry name" value="PHENYLACETATE-COENZYME A LIGASE"/>
    <property type="match status" value="1"/>
</dbReference>
<dbReference type="PROSITE" id="PS50075">
    <property type="entry name" value="CARRIER"/>
    <property type="match status" value="1"/>
</dbReference>
<dbReference type="SUPFAM" id="SSF51735">
    <property type="entry name" value="NAD(P)-binding Rossmann-fold domains"/>
    <property type="match status" value="1"/>
</dbReference>
<evidence type="ECO:0000313" key="5">
    <source>
        <dbReference type="Proteomes" id="UP000593566"/>
    </source>
</evidence>
<dbReference type="RefSeq" id="XP_037157678.1">
    <property type="nucleotide sequence ID" value="XM_037295677.1"/>
</dbReference>
<dbReference type="InterPro" id="IPR051414">
    <property type="entry name" value="Adenylate-forming_Reductase"/>
</dbReference>
<sequence>MAPTATADSMVDGNIPVEEEDLIISDDLLRLRAADKIQVPLLCFPKSEQGTIDYEKFTGKDIDRFVDQAAKYYMRCGLHPTKSSHETPPVIALLGPTDLAYIITFFALARLGYTSLCLSPRLAPNACEKLIRETGGVAIIPGKTTQIASLVAHTQELVKIERMNLISREDFDKPASKEPQFQRQNVDRKAEKEWTLGILHSSGSTGLPKPIYLPHRRLMMKIPAPKGQTEFTTFPFFHGYGSWVVVHGMMDRKTVYMYNPSLPVTADYVIKVLHHVKPDILHVVPYTMELLAQTERGVDAMKTCKRVIFSGSGAPDDLGNDLVAKGVNVETLWGATEIGSLGTSSNRAPGDNSWDYIRIPPPVAKYIWMKPLGDDTYECIYLHGLEALVVSNSDDPPKSFHSKDIFVKHPELDAWKHVGRLDDRLTLINGEKILSLPIEGRIRHDPLIRECCIFGTGKSIPGIFVFKNDESRDMPDEGFINAIWPTIQKVNAQTESFSQISKETIVPFGAEVDYPKTDKESIKRSQIYRVFAKDMELMYDRLEYTGTGTLQLDIPAMEDWIMKTFRETLSVQISSPQDDFFAAGVNSLTAIQMRGLILKDLDLGGNHRKLGQNVIYDTANVAGLARYLDALRVDDLTPEDDENEIEEMEAMIKKYSTFQKHVSGSSPAPEGHIVVLTGSTGSLGTHILALLLTRPDVHNVYCLVRGENPQERVLEALRQRNLSIPDTKFPVALTSDLSKKDLGLSPDMFNKLQSETTTIIHSAWAVNFSLGIRSFEEQHIKGVHNLAQFSLSVSTPAPAHFFFCSSIATALGTSTPAIIPETPIFDLKAALPQGYARSKLVSERIICNAAGDAGALTRILRIGQIVGDGKMGLWNDTEAIPLIIRSALTLKALPALNETESWLPVDTLATIILDLAGISTGTIPVSDSETDLVYNLESPHTFSWTSSLLPELQRSGLEFSTVPVVEWLQKLREYEKNGGDPERNPAVKLIDHFESMYGKEKTGDVKFEIETAVKHSPALRETPRLVEDGYIRKFVKAWLEKWKGEGKGLQVESSGKFVKAWLEKWKGEGKGLQVESSG</sequence>
<dbReference type="InterPro" id="IPR000873">
    <property type="entry name" value="AMP-dep_synth/lig_dom"/>
</dbReference>
<dbReference type="Gene3D" id="1.10.1200.10">
    <property type="entry name" value="ACP-like"/>
    <property type="match status" value="1"/>
</dbReference>
<dbReference type="GeneID" id="59333169"/>
<dbReference type="AlphaFoldDB" id="A0A8H6FKW7"/>
<name>A0A8H6FKW7_9LECA</name>
<feature type="domain" description="Carrier" evidence="3">
    <location>
        <begin position="552"/>
        <end position="632"/>
    </location>
</feature>
<gene>
    <name evidence="4" type="ORF">HO133_004763</name>
</gene>
<dbReference type="Gene3D" id="3.40.50.720">
    <property type="entry name" value="NAD(P)-binding Rossmann-like Domain"/>
    <property type="match status" value="1"/>
</dbReference>
<keyword evidence="5" id="KW-1185">Reference proteome</keyword>
<keyword evidence="2" id="KW-0597">Phosphoprotein</keyword>
<dbReference type="Pfam" id="PF23562">
    <property type="entry name" value="AMP-binding_C_3"/>
    <property type="match status" value="1"/>
</dbReference>
<evidence type="ECO:0000313" key="4">
    <source>
        <dbReference type="EMBL" id="KAF6230421.1"/>
    </source>
</evidence>
<comment type="caution">
    <text evidence="4">The sequence shown here is derived from an EMBL/GenBank/DDBJ whole genome shotgun (WGS) entry which is preliminary data.</text>
</comment>
<dbReference type="Pfam" id="PF00550">
    <property type="entry name" value="PP-binding"/>
    <property type="match status" value="1"/>
</dbReference>
<evidence type="ECO:0000259" key="3">
    <source>
        <dbReference type="PROSITE" id="PS50075"/>
    </source>
</evidence>
<organism evidence="4 5">
    <name type="scientific">Letharia lupina</name>
    <dbReference type="NCBI Taxonomy" id="560253"/>
    <lineage>
        <taxon>Eukaryota</taxon>
        <taxon>Fungi</taxon>
        <taxon>Dikarya</taxon>
        <taxon>Ascomycota</taxon>
        <taxon>Pezizomycotina</taxon>
        <taxon>Lecanoromycetes</taxon>
        <taxon>OSLEUM clade</taxon>
        <taxon>Lecanoromycetidae</taxon>
        <taxon>Lecanorales</taxon>
        <taxon>Lecanorineae</taxon>
        <taxon>Parmeliaceae</taxon>
        <taxon>Letharia</taxon>
    </lineage>
</organism>
<dbReference type="Gene3D" id="3.40.50.12780">
    <property type="entry name" value="N-terminal domain of ligase-like"/>
    <property type="match status" value="1"/>
</dbReference>
<keyword evidence="1" id="KW-0596">Phosphopantetheine</keyword>
<dbReference type="SUPFAM" id="SSF56801">
    <property type="entry name" value="Acetyl-CoA synthetase-like"/>
    <property type="match status" value="1"/>
</dbReference>
<dbReference type="InterPro" id="IPR036291">
    <property type="entry name" value="NAD(P)-bd_dom_sf"/>
</dbReference>
<dbReference type="InterPro" id="IPR006162">
    <property type="entry name" value="Ppantetheine_attach_site"/>
</dbReference>
<proteinExistence type="predicted"/>
<dbReference type="SUPFAM" id="SSF47336">
    <property type="entry name" value="ACP-like"/>
    <property type="match status" value="1"/>
</dbReference>
<dbReference type="PANTHER" id="PTHR43439:SF2">
    <property type="entry name" value="ENZYME, PUTATIVE (JCVI)-RELATED"/>
    <property type="match status" value="1"/>
</dbReference>